<comment type="caution">
    <text evidence="13">The sequence shown here is derived from an EMBL/GenBank/DDBJ whole genome shotgun (WGS) entry which is preliminary data.</text>
</comment>
<dbReference type="Gene3D" id="3.90.226.10">
    <property type="entry name" value="2-enoyl-CoA Hydratase, Chain A, domain 1"/>
    <property type="match status" value="1"/>
</dbReference>
<dbReference type="Proteomes" id="UP001172778">
    <property type="component" value="Unassembled WGS sequence"/>
</dbReference>
<dbReference type="InterPro" id="IPR006108">
    <property type="entry name" value="3HC_DH_C"/>
</dbReference>
<keyword evidence="9" id="KW-0511">Multifunctional enzyme</keyword>
<dbReference type="InterPro" id="IPR001753">
    <property type="entry name" value="Enoyl-CoA_hydra/iso"/>
</dbReference>
<dbReference type="Pfam" id="PF00725">
    <property type="entry name" value="3HCDH"/>
    <property type="match status" value="1"/>
</dbReference>
<evidence type="ECO:0000256" key="1">
    <source>
        <dbReference type="ARBA" id="ARBA00005005"/>
    </source>
</evidence>
<dbReference type="Pfam" id="PF00378">
    <property type="entry name" value="ECH_1"/>
    <property type="match status" value="1"/>
</dbReference>
<feature type="domain" description="3-hydroxyacyl-CoA dehydrogenase NAD binding" evidence="12">
    <location>
        <begin position="314"/>
        <end position="487"/>
    </location>
</feature>
<dbReference type="PANTHER" id="PTHR43612:SF3">
    <property type="entry name" value="TRIFUNCTIONAL ENZYME SUBUNIT ALPHA, MITOCHONDRIAL"/>
    <property type="match status" value="1"/>
</dbReference>
<dbReference type="SUPFAM" id="SSF48179">
    <property type="entry name" value="6-phosphogluconate dehydrogenase C-terminal domain-like"/>
    <property type="match status" value="2"/>
</dbReference>
<keyword evidence="5" id="KW-0560">Oxidoreductase</keyword>
<evidence type="ECO:0000256" key="5">
    <source>
        <dbReference type="ARBA" id="ARBA00023002"/>
    </source>
</evidence>
<comment type="similarity">
    <text evidence="2">In the central section; belongs to the 3-hydroxyacyl-CoA dehydrogenase family.</text>
</comment>
<evidence type="ECO:0000256" key="3">
    <source>
        <dbReference type="ARBA" id="ARBA00022832"/>
    </source>
</evidence>
<dbReference type="InterPro" id="IPR008927">
    <property type="entry name" value="6-PGluconate_DH-like_C_sf"/>
</dbReference>
<dbReference type="Gene3D" id="3.40.50.720">
    <property type="entry name" value="NAD(P)-binding Rossmann-like Domain"/>
    <property type="match status" value="1"/>
</dbReference>
<accession>A0ABT7DRX4</accession>
<reference evidence="13" key="1">
    <citation type="submission" date="2023-03" db="EMBL/GenBank/DDBJ databases">
        <title>Chitinimonas shenzhenensis gen. nov., sp. nov., a novel member of family Burkholderiaceae isolated from activated sludge collected in Shen Zhen, China.</title>
        <authorList>
            <person name="Wang X."/>
        </authorList>
    </citation>
    <scope>NUCLEOTIDE SEQUENCE</scope>
    <source>
        <strain evidence="13">DQS-5</strain>
    </source>
</reference>
<keyword evidence="6" id="KW-0520">NAD</keyword>
<dbReference type="InterPro" id="IPR006176">
    <property type="entry name" value="3-OHacyl-CoA_DH_NAD-bd"/>
</dbReference>
<evidence type="ECO:0000256" key="8">
    <source>
        <dbReference type="ARBA" id="ARBA00023239"/>
    </source>
</evidence>
<dbReference type="PANTHER" id="PTHR43612">
    <property type="entry name" value="TRIFUNCTIONAL ENZYME SUBUNIT ALPHA"/>
    <property type="match status" value="1"/>
</dbReference>
<evidence type="ECO:0000259" key="11">
    <source>
        <dbReference type="Pfam" id="PF00725"/>
    </source>
</evidence>
<keyword evidence="14" id="KW-1185">Reference proteome</keyword>
<keyword evidence="3" id="KW-0276">Fatty acid metabolism</keyword>
<evidence type="ECO:0000256" key="4">
    <source>
        <dbReference type="ARBA" id="ARBA00022963"/>
    </source>
</evidence>
<keyword evidence="4" id="KW-0442">Lipid degradation</keyword>
<name>A0ABT7DRX4_9NEIS</name>
<evidence type="ECO:0000256" key="2">
    <source>
        <dbReference type="ARBA" id="ARBA00007005"/>
    </source>
</evidence>
<organism evidence="13 14">
    <name type="scientific">Parachitinimonas caeni</name>
    <dbReference type="NCBI Taxonomy" id="3031301"/>
    <lineage>
        <taxon>Bacteria</taxon>
        <taxon>Pseudomonadati</taxon>
        <taxon>Pseudomonadota</taxon>
        <taxon>Betaproteobacteria</taxon>
        <taxon>Neisseriales</taxon>
        <taxon>Chitinibacteraceae</taxon>
        <taxon>Parachitinimonas</taxon>
    </lineage>
</organism>
<evidence type="ECO:0000256" key="6">
    <source>
        <dbReference type="ARBA" id="ARBA00023027"/>
    </source>
</evidence>
<feature type="domain" description="3-hydroxyacyl-CoA dehydrogenase C-terminal" evidence="11">
    <location>
        <begin position="490"/>
        <end position="587"/>
    </location>
</feature>
<keyword evidence="7" id="KW-0443">Lipid metabolism</keyword>
<dbReference type="InterPro" id="IPR050136">
    <property type="entry name" value="FA_oxidation_alpha_subunit"/>
</dbReference>
<evidence type="ECO:0000313" key="13">
    <source>
        <dbReference type="EMBL" id="MDK2122827.1"/>
    </source>
</evidence>
<gene>
    <name evidence="13" type="ORF">PZA18_02050</name>
</gene>
<dbReference type="InterPro" id="IPR029045">
    <property type="entry name" value="ClpP/crotonase-like_dom_sf"/>
</dbReference>
<keyword evidence="8" id="KW-0456">Lyase</keyword>
<comment type="pathway">
    <text evidence="1">Lipid metabolism; fatty acid beta-oxidation.</text>
</comment>
<proteinExistence type="inferred from homology"/>
<sequence>MIDYQLDQDGIATLCWNLPGKSQNVLNAESLAAFYAAIDRALAEPGLRGILLTSAKHDFIAGGDLDMLAQADDAQALFDLTMRLHQGLRKLETCGKPVAAALNGNTLGGGLEVALACHYRVAADSSSTRIGLPEATLGLLPGGGGTQRLPRLIGIQPALPLLLEGKRLKVADAAKLGIVQKVVPAGEEIVAARAWLLGEGQSKPQQPWDSKGFKIPGGAVQSPGGMQTFIAGNALTREKSWGNYPALRYILSCVYEGMQTDLDTGLKIEARYFVAAVRSPEARNMIRSLFFGMQAANKLADRPAGVPEQSYSRIGVLGAGMMGAGIANVAAQAGLDVVLIDTSLEAAERGRQHARDALARSRKTPEQIDAIVSRIHPATDMARLEGCELVIEAVFEDRAIKADVTRRAEAMLSNEAIFASNTSTLPISSLAEASARPEQFIGLHFFSPVEKMPLVEIIVGKQTSAATLARAMDLVKRIGKTPIIVNDSRGFYTSRVFDTYISEGMALLAEGVAPALIEHAGRLAGMPVGPLALTDEVSLELILKVTRQTEQDLGAAFQPKPAYTVIKRLVNDLGRLGRKAGQGFYDYDGEGGKRLWSGLAQEFPLAADQPDVETVKQRLLHVQAVEAAKCLDEGVLRSKRDADIGAILGWGFPACLGGPLSYIDTVGAQRFVAECDALASRYGQRFAVPASLKQMAASGERYHPR</sequence>
<dbReference type="RefSeq" id="WP_284099115.1">
    <property type="nucleotide sequence ID" value="NZ_JARRAF010000002.1"/>
</dbReference>
<evidence type="ECO:0000256" key="10">
    <source>
        <dbReference type="ARBA" id="ARBA00049556"/>
    </source>
</evidence>
<protein>
    <submittedName>
        <fullName evidence="13">3-hydroxyacyl-CoA dehydrogenase NAD-binding domain-containing protein</fullName>
    </submittedName>
</protein>
<dbReference type="SUPFAM" id="SSF51735">
    <property type="entry name" value="NAD(P)-binding Rossmann-fold domains"/>
    <property type="match status" value="1"/>
</dbReference>
<evidence type="ECO:0000313" key="14">
    <source>
        <dbReference type="Proteomes" id="UP001172778"/>
    </source>
</evidence>
<dbReference type="CDD" id="cd06558">
    <property type="entry name" value="crotonase-like"/>
    <property type="match status" value="1"/>
</dbReference>
<comment type="catalytic activity">
    <reaction evidence="10">
        <text>a (3S)-3-hydroxyacyl-CoA + NAD(+) = a 3-oxoacyl-CoA + NADH + H(+)</text>
        <dbReference type="Rhea" id="RHEA:22432"/>
        <dbReference type="ChEBI" id="CHEBI:15378"/>
        <dbReference type="ChEBI" id="CHEBI:57318"/>
        <dbReference type="ChEBI" id="CHEBI:57540"/>
        <dbReference type="ChEBI" id="CHEBI:57945"/>
        <dbReference type="ChEBI" id="CHEBI:90726"/>
        <dbReference type="EC" id="1.1.1.35"/>
    </reaction>
</comment>
<dbReference type="Pfam" id="PF02737">
    <property type="entry name" value="3HCDH_N"/>
    <property type="match status" value="1"/>
</dbReference>
<evidence type="ECO:0000256" key="7">
    <source>
        <dbReference type="ARBA" id="ARBA00023098"/>
    </source>
</evidence>
<dbReference type="SUPFAM" id="SSF52096">
    <property type="entry name" value="ClpP/crotonase"/>
    <property type="match status" value="1"/>
</dbReference>
<dbReference type="EMBL" id="JARRAF010000002">
    <property type="protein sequence ID" value="MDK2122827.1"/>
    <property type="molecule type" value="Genomic_DNA"/>
</dbReference>
<dbReference type="InterPro" id="IPR036291">
    <property type="entry name" value="NAD(P)-bd_dom_sf"/>
</dbReference>
<dbReference type="Gene3D" id="1.10.1040.50">
    <property type="match status" value="1"/>
</dbReference>
<evidence type="ECO:0000259" key="12">
    <source>
        <dbReference type="Pfam" id="PF02737"/>
    </source>
</evidence>
<evidence type="ECO:0000256" key="9">
    <source>
        <dbReference type="ARBA" id="ARBA00023268"/>
    </source>
</evidence>